<organism evidence="1 2">
    <name type="scientific">Streptomyces katrae</name>
    <dbReference type="NCBI Taxonomy" id="68223"/>
    <lineage>
        <taxon>Bacteria</taxon>
        <taxon>Bacillati</taxon>
        <taxon>Actinomycetota</taxon>
        <taxon>Actinomycetes</taxon>
        <taxon>Kitasatosporales</taxon>
        <taxon>Streptomycetaceae</taxon>
        <taxon>Streptomyces</taxon>
    </lineage>
</organism>
<protein>
    <recommendedName>
        <fullName evidence="3">Chlorite dismutase</fullName>
    </recommendedName>
</protein>
<reference evidence="1 2" key="1">
    <citation type="submission" date="2023-05" db="EMBL/GenBank/DDBJ databases">
        <title>Sequencing and Assembly of Streptomyces sp. NP73.</title>
        <authorList>
            <person name="Konwar A.N."/>
            <person name="Saikia K."/>
            <person name="Thakur D."/>
        </authorList>
    </citation>
    <scope>NUCLEOTIDE SEQUENCE [LARGE SCALE GENOMIC DNA]</scope>
    <source>
        <strain evidence="1 2">NP73</strain>
    </source>
</reference>
<evidence type="ECO:0000313" key="1">
    <source>
        <dbReference type="EMBL" id="MDK9497649.1"/>
    </source>
</evidence>
<accession>A0ABT7GVL6</accession>
<comment type="caution">
    <text evidence="1">The sequence shown here is derived from an EMBL/GenBank/DDBJ whole genome shotgun (WGS) entry which is preliminary data.</text>
</comment>
<proteinExistence type="predicted"/>
<dbReference type="Proteomes" id="UP001223390">
    <property type="component" value="Unassembled WGS sequence"/>
</dbReference>
<sequence>MPGQRKRKRRRQDEARRTATRFAPGAGRWEVLFETQDASEFQDRVRRLRESDPEIDWSAVRGDTFCGRLIHPTTYRLSLFVPEPVPAAGQAPAVEG</sequence>
<dbReference type="EMBL" id="JASITI010000021">
    <property type="protein sequence ID" value="MDK9497649.1"/>
    <property type="molecule type" value="Genomic_DNA"/>
</dbReference>
<gene>
    <name evidence="1" type="ORF">QEZ40_002592</name>
</gene>
<evidence type="ECO:0008006" key="3">
    <source>
        <dbReference type="Google" id="ProtNLM"/>
    </source>
</evidence>
<name>A0ABT7GVL6_9ACTN</name>
<keyword evidence="2" id="KW-1185">Reference proteome</keyword>
<evidence type="ECO:0000313" key="2">
    <source>
        <dbReference type="Proteomes" id="UP001223390"/>
    </source>
</evidence>
<dbReference type="RefSeq" id="WP_285343381.1">
    <property type="nucleotide sequence ID" value="NZ_JASITI010000021.1"/>
</dbReference>